<comment type="caution">
    <text evidence="2">The sequence shown here is derived from an EMBL/GenBank/DDBJ whole genome shotgun (WGS) entry which is preliminary data.</text>
</comment>
<organism evidence="2">
    <name type="scientific">Streptomyces sp. gb1(2016)</name>
    <dbReference type="NCBI Taxonomy" id="1828321"/>
    <lineage>
        <taxon>Bacteria</taxon>
        <taxon>Bacillati</taxon>
        <taxon>Actinomycetota</taxon>
        <taxon>Actinomycetes</taxon>
        <taxon>Kitasatosporales</taxon>
        <taxon>Streptomycetaceae</taxon>
        <taxon>Streptomyces</taxon>
    </lineage>
</organism>
<dbReference type="EMBL" id="RDBM01000037">
    <property type="protein sequence ID" value="TXS25946.1"/>
    <property type="molecule type" value="Genomic_DNA"/>
</dbReference>
<dbReference type="AlphaFoldDB" id="A0A652KQU0"/>
<name>A0A652KQU0_9ACTN</name>
<accession>A0A652KQU0</accession>
<proteinExistence type="predicted"/>
<reference evidence="2" key="1">
    <citation type="submission" date="2018-10" db="EMBL/GenBank/DDBJ databases">
        <authorList>
            <person name="Hariharan J."/>
            <person name="Choudoir M.J."/>
            <person name="Diebold P."/>
            <person name="Panke-Buisse K."/>
            <person name="Campbell A.N."/>
            <person name="Buckley D.H."/>
        </authorList>
    </citation>
    <scope>NUCLEOTIDE SEQUENCE</scope>
    <source>
        <strain evidence="2">Gb1</strain>
    </source>
</reference>
<sequence length="98" mass="10511">MALTFGTLLSSQGTDASFGPVSPGPSGRFPSVLAFPTLSDSFVSDSRSKRDPAGRLNHHHAFQFFAFAFPFPASPTLSGLFPLLDRGPASMREHNQKS</sequence>
<evidence type="ECO:0000256" key="1">
    <source>
        <dbReference type="SAM" id="MobiDB-lite"/>
    </source>
</evidence>
<gene>
    <name evidence="2" type="ORF">EAO74_34670</name>
</gene>
<evidence type="ECO:0000313" key="2">
    <source>
        <dbReference type="EMBL" id="TXS25946.1"/>
    </source>
</evidence>
<protein>
    <submittedName>
        <fullName evidence="2">Uncharacterized protein</fullName>
    </submittedName>
</protein>
<feature type="region of interest" description="Disordered" evidence="1">
    <location>
        <begin position="1"/>
        <end position="23"/>
    </location>
</feature>